<reference evidence="5" key="1">
    <citation type="thesis" date="2020" institute="ProQuest LLC" country="789 East Eisenhower Parkway, Ann Arbor, MI, USA">
        <title>Comparative Genomics and Chromosome Evolution.</title>
        <authorList>
            <person name="Mudd A.B."/>
        </authorList>
    </citation>
    <scope>NUCLEOTIDE SEQUENCE</scope>
    <source>
        <strain evidence="5">HN-11 Male</strain>
        <tissue evidence="5">Kidney and liver</tissue>
    </source>
</reference>
<dbReference type="GO" id="GO:0005801">
    <property type="term" value="C:cis-Golgi network"/>
    <property type="evidence" value="ECO:0007669"/>
    <property type="project" value="TreeGrafter"/>
</dbReference>
<evidence type="ECO:0000256" key="3">
    <source>
        <dbReference type="SAM" id="MobiDB-lite"/>
    </source>
</evidence>
<keyword evidence="1 2" id="KW-0175">Coiled coil</keyword>
<dbReference type="OrthoDB" id="5978643at2759"/>
<keyword evidence="6" id="KW-1185">Reference proteome</keyword>
<evidence type="ECO:0000259" key="4">
    <source>
        <dbReference type="Pfam" id="PF15070"/>
    </source>
</evidence>
<evidence type="ECO:0000313" key="6">
    <source>
        <dbReference type="Proteomes" id="UP000770717"/>
    </source>
</evidence>
<dbReference type="PANTHER" id="PTHR10881:SF46">
    <property type="entry name" value="GOLGIN SUBFAMILY A MEMBER 2"/>
    <property type="match status" value="1"/>
</dbReference>
<dbReference type="Proteomes" id="UP000770717">
    <property type="component" value="Unassembled WGS sequence"/>
</dbReference>
<evidence type="ECO:0000256" key="2">
    <source>
        <dbReference type="SAM" id="Coils"/>
    </source>
</evidence>
<feature type="domain" description="Golgin subfamily A conserved" evidence="4">
    <location>
        <begin position="9"/>
        <end position="232"/>
    </location>
</feature>
<evidence type="ECO:0000256" key="1">
    <source>
        <dbReference type="ARBA" id="ARBA00023054"/>
    </source>
</evidence>
<proteinExistence type="predicted"/>
<sequence length="233" mass="27064">FCLTAVEPADSEPSAPQDPSEVEVALQQEVEKLHQEFLELQSRYQAQVQDNSQLSRLNQEQEERILELEKTLQRHSEDNVDKQQILENMQSDKATISRALTQNRQLKEHLAELQNGFVKLTNENLELTNGLQSEQHVKKELAKKLGQLQESIGDFKEQLAAREQDVQLLQSQRDEISAHLQQYAAAYQQVTIEREEFQRQYLLQAQLMDRLQHDEVQGKVSAELHLKELQQSR</sequence>
<organism evidence="5 6">
    <name type="scientific">Eleutherodactylus coqui</name>
    <name type="common">Puerto Rican coqui</name>
    <dbReference type="NCBI Taxonomy" id="57060"/>
    <lineage>
        <taxon>Eukaryota</taxon>
        <taxon>Metazoa</taxon>
        <taxon>Chordata</taxon>
        <taxon>Craniata</taxon>
        <taxon>Vertebrata</taxon>
        <taxon>Euteleostomi</taxon>
        <taxon>Amphibia</taxon>
        <taxon>Batrachia</taxon>
        <taxon>Anura</taxon>
        <taxon>Neobatrachia</taxon>
        <taxon>Hyloidea</taxon>
        <taxon>Eleutherodactylidae</taxon>
        <taxon>Eleutherodactylinae</taxon>
        <taxon>Eleutherodactylus</taxon>
        <taxon>Eleutherodactylus</taxon>
    </lineage>
</organism>
<gene>
    <name evidence="5" type="ORF">GDO78_018457</name>
</gene>
<dbReference type="Pfam" id="PF15070">
    <property type="entry name" value="GOLGA2L5"/>
    <property type="match status" value="1"/>
</dbReference>
<dbReference type="AlphaFoldDB" id="A0A8J6B9W6"/>
<feature type="region of interest" description="Disordered" evidence="3">
    <location>
        <begin position="1"/>
        <end position="21"/>
    </location>
</feature>
<dbReference type="EMBL" id="WNTK01031243">
    <property type="protein sequence ID" value="KAG9460999.1"/>
    <property type="molecule type" value="Genomic_DNA"/>
</dbReference>
<protein>
    <recommendedName>
        <fullName evidence="4">Golgin subfamily A conserved domain-containing protein</fullName>
    </recommendedName>
</protein>
<dbReference type="InterPro" id="IPR024858">
    <property type="entry name" value="GOLGA"/>
</dbReference>
<accession>A0A8J6B9W6</accession>
<feature type="non-terminal residue" evidence="5">
    <location>
        <position position="1"/>
    </location>
</feature>
<dbReference type="PANTHER" id="PTHR10881">
    <property type="entry name" value="GOLGIN SUBFAMILY A MEMBER-RELATED"/>
    <property type="match status" value="1"/>
</dbReference>
<feature type="coiled-coil region" evidence="2">
    <location>
        <begin position="23"/>
        <end position="200"/>
    </location>
</feature>
<dbReference type="GO" id="GO:0000137">
    <property type="term" value="C:Golgi cis cisterna"/>
    <property type="evidence" value="ECO:0007669"/>
    <property type="project" value="TreeGrafter"/>
</dbReference>
<dbReference type="InterPro" id="IPR043976">
    <property type="entry name" value="GOLGA_cons_dom"/>
</dbReference>
<comment type="caution">
    <text evidence="5">The sequence shown here is derived from an EMBL/GenBank/DDBJ whole genome shotgun (WGS) entry which is preliminary data.</text>
</comment>
<name>A0A8J6B9W6_ELECQ</name>
<feature type="non-terminal residue" evidence="5">
    <location>
        <position position="233"/>
    </location>
</feature>
<dbReference type="GO" id="GO:0007030">
    <property type="term" value="P:Golgi organization"/>
    <property type="evidence" value="ECO:0007669"/>
    <property type="project" value="TreeGrafter"/>
</dbReference>
<dbReference type="GO" id="GO:0032580">
    <property type="term" value="C:Golgi cisterna membrane"/>
    <property type="evidence" value="ECO:0007669"/>
    <property type="project" value="TreeGrafter"/>
</dbReference>
<evidence type="ECO:0000313" key="5">
    <source>
        <dbReference type="EMBL" id="KAG9460999.1"/>
    </source>
</evidence>